<organism evidence="7 8">
    <name type="scientific">Microbispora corallina</name>
    <dbReference type="NCBI Taxonomy" id="83302"/>
    <lineage>
        <taxon>Bacteria</taxon>
        <taxon>Bacillati</taxon>
        <taxon>Actinomycetota</taxon>
        <taxon>Actinomycetes</taxon>
        <taxon>Streptosporangiales</taxon>
        <taxon>Streptosporangiaceae</taxon>
        <taxon>Microbispora</taxon>
    </lineage>
</organism>
<dbReference type="RefSeq" id="WP_204061544.1">
    <property type="nucleotide sequence ID" value="NZ_BAAAGP010000054.1"/>
</dbReference>
<dbReference type="PROSITE" id="PS00332">
    <property type="entry name" value="SOD_CU_ZN_2"/>
    <property type="match status" value="1"/>
</dbReference>
<dbReference type="InterPro" id="IPR018152">
    <property type="entry name" value="SOD_Cu/Zn_BS"/>
</dbReference>
<feature type="domain" description="Superoxide dismutase copper/zinc binding" evidence="6">
    <location>
        <begin position="58"/>
        <end position="202"/>
    </location>
</feature>
<keyword evidence="3" id="KW-0560">Oxidoreductase</keyword>
<evidence type="ECO:0000256" key="5">
    <source>
        <dbReference type="SAM" id="SignalP"/>
    </source>
</evidence>
<comment type="caution">
    <text evidence="7">The sequence shown here is derived from an EMBL/GenBank/DDBJ whole genome shotgun (WGS) entry which is preliminary data.</text>
</comment>
<dbReference type="PANTHER" id="PTHR10003">
    <property type="entry name" value="SUPEROXIDE DISMUTASE CU-ZN -RELATED"/>
    <property type="match status" value="1"/>
</dbReference>
<comment type="function">
    <text evidence="2">Destroys radicals which are normally produced within the cells and which are toxic to biological systems. May play a role in favoring mycobacterial survival in phagocytes.</text>
</comment>
<gene>
    <name evidence="7" type="primary">sodC_2</name>
    <name evidence="7" type="ORF">Mco01_75590</name>
</gene>
<dbReference type="EC" id="1.15.1.1" evidence="3"/>
<keyword evidence="3" id="KW-0479">Metal-binding</keyword>
<evidence type="ECO:0000256" key="3">
    <source>
        <dbReference type="RuleBase" id="RU000393"/>
    </source>
</evidence>
<evidence type="ECO:0000256" key="4">
    <source>
        <dbReference type="SAM" id="MobiDB-lite"/>
    </source>
</evidence>
<accession>A0ABQ4GC15</accession>
<dbReference type="SUPFAM" id="SSF49329">
    <property type="entry name" value="Cu,Zn superoxide dismutase-like"/>
    <property type="match status" value="1"/>
</dbReference>
<keyword evidence="3" id="KW-0862">Zinc</keyword>
<dbReference type="InterPro" id="IPR001424">
    <property type="entry name" value="SOD_Cu_Zn_dom"/>
</dbReference>
<comment type="cofactor">
    <cofactor evidence="3">
        <name>Zn(2+)</name>
        <dbReference type="ChEBI" id="CHEBI:29105"/>
    </cofactor>
    <text evidence="3">Binds 1 zinc ion per subunit.</text>
</comment>
<reference evidence="7 8" key="1">
    <citation type="submission" date="2021-01" db="EMBL/GenBank/DDBJ databases">
        <title>Whole genome shotgun sequence of Microbispora corallina NBRC 16416.</title>
        <authorList>
            <person name="Komaki H."/>
            <person name="Tamura T."/>
        </authorList>
    </citation>
    <scope>NUCLEOTIDE SEQUENCE [LARGE SCALE GENOMIC DNA]</scope>
    <source>
        <strain evidence="7 8">NBRC 16416</strain>
    </source>
</reference>
<dbReference type="Proteomes" id="UP000603904">
    <property type="component" value="Unassembled WGS sequence"/>
</dbReference>
<comment type="cofactor">
    <cofactor evidence="3">
        <name>Cu cation</name>
        <dbReference type="ChEBI" id="CHEBI:23378"/>
    </cofactor>
    <text evidence="3">Binds 1 copper ion per subunit.</text>
</comment>
<dbReference type="EMBL" id="BOOC01000063">
    <property type="protein sequence ID" value="GIH44559.1"/>
    <property type="molecule type" value="Genomic_DNA"/>
</dbReference>
<sequence length="205" mass="20534">MLRQAYLSLTAALVIGAAAPGGVTASPPGAGPSEDGAAGAAVLRAAAVLKDVKGQRVGTLRVEDGGNGRTRLTIRTSNLPPGFHGLHIHRKGVCDPRSTDPATGSPFFSAGPHLGSGSHPGHAGDLPGLLVARNGAGGASFVTDRFNVGDLLKAGGTSVVIHAKPDNEANVPDRYTQSGKAGPDAETLKAGDSGGRIACGVIQRR</sequence>
<evidence type="ECO:0000256" key="2">
    <source>
        <dbReference type="ARBA" id="ARBA00024900"/>
    </source>
</evidence>
<dbReference type="InterPro" id="IPR024134">
    <property type="entry name" value="SOD_Cu/Zn_/chaperone"/>
</dbReference>
<evidence type="ECO:0000259" key="6">
    <source>
        <dbReference type="Pfam" id="PF00080"/>
    </source>
</evidence>
<evidence type="ECO:0000313" key="8">
    <source>
        <dbReference type="Proteomes" id="UP000603904"/>
    </source>
</evidence>
<name>A0ABQ4GC15_9ACTN</name>
<feature type="chain" id="PRO_5046416904" description="Superoxide dismutase [Cu-Zn]" evidence="5">
    <location>
        <begin position="26"/>
        <end position="205"/>
    </location>
</feature>
<evidence type="ECO:0000256" key="1">
    <source>
        <dbReference type="ARBA" id="ARBA00010457"/>
    </source>
</evidence>
<keyword evidence="3" id="KW-0186">Copper</keyword>
<feature type="signal peptide" evidence="5">
    <location>
        <begin position="1"/>
        <end position="25"/>
    </location>
</feature>
<dbReference type="Gene3D" id="2.60.40.200">
    <property type="entry name" value="Superoxide dismutase, copper/zinc binding domain"/>
    <property type="match status" value="1"/>
</dbReference>
<dbReference type="InterPro" id="IPR036423">
    <property type="entry name" value="SOD-like_Cu/Zn_dom_sf"/>
</dbReference>
<keyword evidence="8" id="KW-1185">Reference proteome</keyword>
<comment type="similarity">
    <text evidence="1 3">Belongs to the Cu-Zn superoxide dismutase family.</text>
</comment>
<protein>
    <recommendedName>
        <fullName evidence="3">Superoxide dismutase [Cu-Zn]</fullName>
        <ecNumber evidence="3">1.15.1.1</ecNumber>
    </recommendedName>
</protein>
<feature type="region of interest" description="Disordered" evidence="4">
    <location>
        <begin position="168"/>
        <end position="193"/>
    </location>
</feature>
<evidence type="ECO:0000313" key="7">
    <source>
        <dbReference type="EMBL" id="GIH44559.1"/>
    </source>
</evidence>
<proteinExistence type="inferred from homology"/>
<keyword evidence="5" id="KW-0732">Signal</keyword>
<dbReference type="Pfam" id="PF00080">
    <property type="entry name" value="Sod_Cu"/>
    <property type="match status" value="1"/>
</dbReference>
<comment type="catalytic activity">
    <reaction evidence="3">
        <text>2 superoxide + 2 H(+) = H2O2 + O2</text>
        <dbReference type="Rhea" id="RHEA:20696"/>
        <dbReference type="ChEBI" id="CHEBI:15378"/>
        <dbReference type="ChEBI" id="CHEBI:15379"/>
        <dbReference type="ChEBI" id="CHEBI:16240"/>
        <dbReference type="ChEBI" id="CHEBI:18421"/>
        <dbReference type="EC" id="1.15.1.1"/>
    </reaction>
</comment>